<feature type="non-terminal residue" evidence="2">
    <location>
        <position position="61"/>
    </location>
</feature>
<keyword evidence="3" id="KW-1185">Reference proteome</keyword>
<evidence type="ECO:0000256" key="1">
    <source>
        <dbReference type="SAM" id="MobiDB-lite"/>
    </source>
</evidence>
<protein>
    <submittedName>
        <fullName evidence="2">Uncharacterized protein</fullName>
    </submittedName>
</protein>
<proteinExistence type="predicted"/>
<accession>A0ABD0NA29</accession>
<name>A0ABD0NA29_CIRMR</name>
<sequence length="61" mass="6969">PANPLRLAEPELEPTADREPEPRATEPSPMGVTTRELATEPEPIESDQVRELATILRWWMF</sequence>
<feature type="region of interest" description="Disordered" evidence="1">
    <location>
        <begin position="1"/>
        <end position="46"/>
    </location>
</feature>
<gene>
    <name evidence="2" type="ORF">M9458_046528</name>
</gene>
<comment type="caution">
    <text evidence="2">The sequence shown here is derived from an EMBL/GenBank/DDBJ whole genome shotgun (WGS) entry which is preliminary data.</text>
</comment>
<dbReference type="Proteomes" id="UP001529510">
    <property type="component" value="Unassembled WGS sequence"/>
</dbReference>
<organism evidence="2 3">
    <name type="scientific">Cirrhinus mrigala</name>
    <name type="common">Mrigala</name>
    <dbReference type="NCBI Taxonomy" id="683832"/>
    <lineage>
        <taxon>Eukaryota</taxon>
        <taxon>Metazoa</taxon>
        <taxon>Chordata</taxon>
        <taxon>Craniata</taxon>
        <taxon>Vertebrata</taxon>
        <taxon>Euteleostomi</taxon>
        <taxon>Actinopterygii</taxon>
        <taxon>Neopterygii</taxon>
        <taxon>Teleostei</taxon>
        <taxon>Ostariophysi</taxon>
        <taxon>Cypriniformes</taxon>
        <taxon>Cyprinidae</taxon>
        <taxon>Labeoninae</taxon>
        <taxon>Labeonini</taxon>
        <taxon>Cirrhinus</taxon>
    </lineage>
</organism>
<evidence type="ECO:0000313" key="3">
    <source>
        <dbReference type="Proteomes" id="UP001529510"/>
    </source>
</evidence>
<dbReference type="EMBL" id="JAMKFB020000023">
    <property type="protein sequence ID" value="KAL0158452.1"/>
    <property type="molecule type" value="Genomic_DNA"/>
</dbReference>
<feature type="compositionally biased region" description="Basic and acidic residues" evidence="1">
    <location>
        <begin position="15"/>
        <end position="24"/>
    </location>
</feature>
<dbReference type="AlphaFoldDB" id="A0ABD0NA29"/>
<feature type="non-terminal residue" evidence="2">
    <location>
        <position position="1"/>
    </location>
</feature>
<evidence type="ECO:0000313" key="2">
    <source>
        <dbReference type="EMBL" id="KAL0158452.1"/>
    </source>
</evidence>
<reference evidence="2 3" key="1">
    <citation type="submission" date="2024-05" db="EMBL/GenBank/DDBJ databases">
        <title>Genome sequencing and assembly of Indian major carp, Cirrhinus mrigala (Hamilton, 1822).</title>
        <authorList>
            <person name="Mohindra V."/>
            <person name="Chowdhury L.M."/>
            <person name="Lal K."/>
            <person name="Jena J.K."/>
        </authorList>
    </citation>
    <scope>NUCLEOTIDE SEQUENCE [LARGE SCALE GENOMIC DNA]</scope>
    <source>
        <strain evidence="2">CM1030</strain>
        <tissue evidence="2">Blood</tissue>
    </source>
</reference>